<feature type="compositionally biased region" description="Polar residues" evidence="1">
    <location>
        <begin position="75"/>
        <end position="89"/>
    </location>
</feature>
<dbReference type="SMART" id="SM00327">
    <property type="entry name" value="VWA"/>
    <property type="match status" value="1"/>
</dbReference>
<dbReference type="Proteomes" id="UP001642483">
    <property type="component" value="Unassembled WGS sequence"/>
</dbReference>
<protein>
    <recommendedName>
        <fullName evidence="3">VWFA domain-containing protein</fullName>
    </recommendedName>
</protein>
<dbReference type="InterPro" id="IPR036465">
    <property type="entry name" value="vWFA_dom_sf"/>
</dbReference>
<feature type="compositionally biased region" description="Low complexity" evidence="1">
    <location>
        <begin position="115"/>
        <end position="125"/>
    </location>
</feature>
<keyword evidence="5" id="KW-1185">Reference proteome</keyword>
<dbReference type="Gene3D" id="3.40.50.410">
    <property type="entry name" value="von Willebrand factor, type A domain"/>
    <property type="match status" value="1"/>
</dbReference>
<feature type="region of interest" description="Disordered" evidence="1">
    <location>
        <begin position="115"/>
        <end position="137"/>
    </location>
</feature>
<sequence>MFELSAFKSLLLLLLFAHLMGSEGFLFRKKNRKRHCTVTPWTSWKNCRPLPTGRSVETRTRYLTPARNGGKVCKPNTNTEETRDCSSSPGGRPSNKVATIVLQTTITALMSSSFSSSSLRGVPSSENSNMPREGSSGGKYCNVIKNSNGEVIASGSCGPRRGIRKRSVDDNTTWFSSFSKRFRRQLTEEKLRDVVILMDKSGSIRSRENMQTVKDIAAAIVHAICDNIALSSDRTRIGVAAFDHGFYRLIELDQYTNEGSKAELENAIKNLPIKYGGRTHLTTAMERTRTKMLRDNTRGARHNNPRVRKMIFVISDGCANGPGPSPEKVKNNYMNENSCIVSIFIGSETRKCRSTMEAFDTNCSCFQQFFYSTWLSAREDFVDVIAEIPPGECPTPTWRDLLLDCNDE</sequence>
<dbReference type="CDD" id="cd00198">
    <property type="entry name" value="vWFA"/>
    <property type="match status" value="1"/>
</dbReference>
<comment type="caution">
    <text evidence="4">The sequence shown here is derived from an EMBL/GenBank/DDBJ whole genome shotgun (WGS) entry which is preliminary data.</text>
</comment>
<reference evidence="4 5" key="1">
    <citation type="submission" date="2024-02" db="EMBL/GenBank/DDBJ databases">
        <authorList>
            <person name="Daric V."/>
            <person name="Darras S."/>
        </authorList>
    </citation>
    <scope>NUCLEOTIDE SEQUENCE [LARGE SCALE GENOMIC DNA]</scope>
</reference>
<dbReference type="InterPro" id="IPR036383">
    <property type="entry name" value="TSP1_rpt_sf"/>
</dbReference>
<accession>A0ABP0H286</accession>
<dbReference type="Gene3D" id="2.20.100.10">
    <property type="entry name" value="Thrombospondin type-1 (TSP1) repeat"/>
    <property type="match status" value="1"/>
</dbReference>
<evidence type="ECO:0000256" key="1">
    <source>
        <dbReference type="SAM" id="MobiDB-lite"/>
    </source>
</evidence>
<evidence type="ECO:0000259" key="3">
    <source>
        <dbReference type="PROSITE" id="PS50234"/>
    </source>
</evidence>
<feature type="region of interest" description="Disordered" evidence="1">
    <location>
        <begin position="66"/>
        <end position="96"/>
    </location>
</feature>
<dbReference type="EMBL" id="CAWYQH010000163">
    <property type="protein sequence ID" value="CAK8697488.1"/>
    <property type="molecule type" value="Genomic_DNA"/>
</dbReference>
<evidence type="ECO:0000313" key="5">
    <source>
        <dbReference type="Proteomes" id="UP001642483"/>
    </source>
</evidence>
<evidence type="ECO:0000313" key="4">
    <source>
        <dbReference type="EMBL" id="CAK8697488.1"/>
    </source>
</evidence>
<feature type="domain" description="VWFA" evidence="3">
    <location>
        <begin position="193"/>
        <end position="385"/>
    </location>
</feature>
<proteinExistence type="predicted"/>
<organism evidence="4 5">
    <name type="scientific">Clavelina lepadiformis</name>
    <name type="common">Light-bulb sea squirt</name>
    <name type="synonym">Ascidia lepadiformis</name>
    <dbReference type="NCBI Taxonomy" id="159417"/>
    <lineage>
        <taxon>Eukaryota</taxon>
        <taxon>Metazoa</taxon>
        <taxon>Chordata</taxon>
        <taxon>Tunicata</taxon>
        <taxon>Ascidiacea</taxon>
        <taxon>Aplousobranchia</taxon>
        <taxon>Clavelinidae</taxon>
        <taxon>Clavelina</taxon>
    </lineage>
</organism>
<feature type="signal peptide" evidence="2">
    <location>
        <begin position="1"/>
        <end position="24"/>
    </location>
</feature>
<name>A0ABP0H286_CLALP</name>
<dbReference type="InterPro" id="IPR002035">
    <property type="entry name" value="VWF_A"/>
</dbReference>
<keyword evidence="2" id="KW-0732">Signal</keyword>
<gene>
    <name evidence="4" type="ORF">CVLEPA_LOCUS30702</name>
</gene>
<dbReference type="Pfam" id="PF00092">
    <property type="entry name" value="VWA"/>
    <property type="match status" value="1"/>
</dbReference>
<dbReference type="SUPFAM" id="SSF53300">
    <property type="entry name" value="vWA-like"/>
    <property type="match status" value="1"/>
</dbReference>
<dbReference type="PROSITE" id="PS50234">
    <property type="entry name" value="VWFA"/>
    <property type="match status" value="1"/>
</dbReference>
<feature type="chain" id="PRO_5046460347" description="VWFA domain-containing protein" evidence="2">
    <location>
        <begin position="25"/>
        <end position="408"/>
    </location>
</feature>
<evidence type="ECO:0000256" key="2">
    <source>
        <dbReference type="SAM" id="SignalP"/>
    </source>
</evidence>